<dbReference type="Proteomes" id="UP001500466">
    <property type="component" value="Unassembled WGS sequence"/>
</dbReference>
<dbReference type="EMBL" id="BAABHS010000038">
    <property type="protein sequence ID" value="GAA4989766.1"/>
    <property type="molecule type" value="Genomic_DNA"/>
</dbReference>
<reference evidence="3" key="1">
    <citation type="journal article" date="2019" name="Int. J. Syst. Evol. Microbiol.">
        <title>The Global Catalogue of Microorganisms (GCM) 10K type strain sequencing project: providing services to taxonomists for standard genome sequencing and annotation.</title>
        <authorList>
            <consortium name="The Broad Institute Genomics Platform"/>
            <consortium name="The Broad Institute Genome Sequencing Center for Infectious Disease"/>
            <person name="Wu L."/>
            <person name="Ma J."/>
        </authorList>
    </citation>
    <scope>NUCLEOTIDE SEQUENCE [LARGE SCALE GENOMIC DNA]</scope>
    <source>
        <strain evidence="3">JCM 17986</strain>
    </source>
</reference>
<comment type="caution">
    <text evidence="2">The sequence shown here is derived from an EMBL/GenBank/DDBJ whole genome shotgun (WGS) entry which is preliminary data.</text>
</comment>
<keyword evidence="3" id="KW-1185">Reference proteome</keyword>
<organism evidence="2 3">
    <name type="scientific">Yinghuangia aomiensis</name>
    <dbReference type="NCBI Taxonomy" id="676205"/>
    <lineage>
        <taxon>Bacteria</taxon>
        <taxon>Bacillati</taxon>
        <taxon>Actinomycetota</taxon>
        <taxon>Actinomycetes</taxon>
        <taxon>Kitasatosporales</taxon>
        <taxon>Streptomycetaceae</taxon>
        <taxon>Yinghuangia</taxon>
    </lineage>
</organism>
<gene>
    <name evidence="2" type="ORF">GCM10023205_71180</name>
</gene>
<protein>
    <recommendedName>
        <fullName evidence="4">Condensation domain-containing protein</fullName>
    </recommendedName>
</protein>
<sequence>MILHHLVLDTPSLATLACSLARSDHRLHREVMDEDRRLTVHRDAERAAAFAEPVRPIAEATTSARGVPYHRLSNTSSNGSGAS</sequence>
<evidence type="ECO:0000313" key="2">
    <source>
        <dbReference type="EMBL" id="GAA4989766.1"/>
    </source>
</evidence>
<evidence type="ECO:0008006" key="4">
    <source>
        <dbReference type="Google" id="ProtNLM"/>
    </source>
</evidence>
<evidence type="ECO:0000256" key="1">
    <source>
        <dbReference type="SAM" id="MobiDB-lite"/>
    </source>
</evidence>
<name>A0ABP9I6X2_9ACTN</name>
<dbReference type="RefSeq" id="WP_345679952.1">
    <property type="nucleotide sequence ID" value="NZ_BAABHS010000038.1"/>
</dbReference>
<proteinExistence type="predicted"/>
<accession>A0ABP9I6X2</accession>
<evidence type="ECO:0000313" key="3">
    <source>
        <dbReference type="Proteomes" id="UP001500466"/>
    </source>
</evidence>
<feature type="region of interest" description="Disordered" evidence="1">
    <location>
        <begin position="61"/>
        <end position="83"/>
    </location>
</feature>
<feature type="compositionally biased region" description="Polar residues" evidence="1">
    <location>
        <begin position="72"/>
        <end position="83"/>
    </location>
</feature>